<dbReference type="GO" id="GO:0016829">
    <property type="term" value="F:lyase activity"/>
    <property type="evidence" value="ECO:0007669"/>
    <property type="project" value="InterPro"/>
</dbReference>
<name>A0A0D0IQ75_9MICO</name>
<gene>
    <name evidence="1" type="ORF">SD72_14140</name>
</gene>
<reference evidence="1 2" key="1">
    <citation type="submission" date="2015-01" db="EMBL/GenBank/DDBJ databases">
        <title>Draft genome sequence of Leucobacter komagatae strain VKM ST2845.</title>
        <authorList>
            <person name="Karlyshev A.V."/>
            <person name="Kudryashova E.B."/>
        </authorList>
    </citation>
    <scope>NUCLEOTIDE SEQUENCE [LARGE SCALE GENOMIC DNA]</scope>
    <source>
        <strain evidence="1 2">VKM ST2845</strain>
    </source>
</reference>
<dbReference type="Proteomes" id="UP000032120">
    <property type="component" value="Unassembled WGS sequence"/>
</dbReference>
<evidence type="ECO:0000313" key="2">
    <source>
        <dbReference type="Proteomes" id="UP000032120"/>
    </source>
</evidence>
<organism evidence="1 2">
    <name type="scientific">Leucobacter komagatae</name>
    <dbReference type="NCBI Taxonomy" id="55969"/>
    <lineage>
        <taxon>Bacteria</taxon>
        <taxon>Bacillati</taxon>
        <taxon>Actinomycetota</taxon>
        <taxon>Actinomycetes</taxon>
        <taxon>Micrococcales</taxon>
        <taxon>Microbacteriaceae</taxon>
        <taxon>Leucobacter</taxon>
    </lineage>
</organism>
<dbReference type="SUPFAM" id="SSF160104">
    <property type="entry name" value="Acetoacetate decarboxylase-like"/>
    <property type="match status" value="1"/>
</dbReference>
<dbReference type="InterPro" id="IPR023375">
    <property type="entry name" value="ADC_dom_sf"/>
</dbReference>
<dbReference type="Gene3D" id="2.40.400.10">
    <property type="entry name" value="Acetoacetate decarboxylase-like"/>
    <property type="match status" value="1"/>
</dbReference>
<sequence>MTEPTGFLFPRSPEGRADIIAAPPWHYSGTWLTVEYRTNPDNVRALLPPQLGLDEDDPGRVAMVFADWQSCTDGGEELLDPVQSQYSEAFLAVKATYGGKIYTRIAYIWVDRDFSLGRGIHMGYPKKFGSIYQTRPFPYGPAPRIAPDNRFGASLASYDRRIAEARITLREQAETGPTVNVHPLLHSRLLRSIEKGQPDSLDELITHGPIRAEGSKPWLADAELRLFDSPVEELANVKVDEVLGGYYQQLGTVWDGGTLLSPRLSSEDHAS</sequence>
<evidence type="ECO:0000313" key="1">
    <source>
        <dbReference type="EMBL" id="KIP51633.1"/>
    </source>
</evidence>
<proteinExistence type="predicted"/>
<dbReference type="AlphaFoldDB" id="A0A0D0IQ75"/>
<comment type="caution">
    <text evidence="1">The sequence shown here is derived from an EMBL/GenBank/DDBJ whole genome shotgun (WGS) entry which is preliminary data.</text>
</comment>
<dbReference type="RefSeq" id="WP_042545110.1">
    <property type="nucleotide sequence ID" value="NZ_JXSQ01000027.1"/>
</dbReference>
<protein>
    <submittedName>
        <fullName evidence="1">Acetoacetate decarboxylase</fullName>
    </submittedName>
</protein>
<dbReference type="InterPro" id="IPR010451">
    <property type="entry name" value="Acetoacetate_decarboxylase"/>
</dbReference>
<keyword evidence="2" id="KW-1185">Reference proteome</keyword>
<dbReference type="OrthoDB" id="1950454at2"/>
<dbReference type="EMBL" id="JXSQ01000027">
    <property type="protein sequence ID" value="KIP51633.1"/>
    <property type="molecule type" value="Genomic_DNA"/>
</dbReference>
<accession>A0A0D0IQ75</accession>
<dbReference type="Pfam" id="PF06314">
    <property type="entry name" value="ADC"/>
    <property type="match status" value="1"/>
</dbReference>